<dbReference type="Gene3D" id="3.30.70.270">
    <property type="match status" value="1"/>
</dbReference>
<keyword evidence="7" id="KW-0051">Antiviral defense</keyword>
<dbReference type="InterPro" id="IPR000123">
    <property type="entry name" value="Reverse_transcriptase_msDNA"/>
</dbReference>
<dbReference type="GO" id="GO:0003964">
    <property type="term" value="F:RNA-directed DNA polymerase activity"/>
    <property type="evidence" value="ECO:0007669"/>
    <property type="project" value="UniProtKB-KW"/>
</dbReference>
<dbReference type="EC" id="2.7.7.49" evidence="1"/>
<dbReference type="InterPro" id="IPR051083">
    <property type="entry name" value="GrpII_Intron_Splice-Mob/Def"/>
</dbReference>
<evidence type="ECO:0000256" key="1">
    <source>
        <dbReference type="ARBA" id="ARBA00012493"/>
    </source>
</evidence>
<keyword evidence="5" id="KW-0460">Magnesium</keyword>
<accession>A0ABT4ZBK2</accession>
<sequence length="413" mass="48180">MTEAKPFTIEKREVWEAFQHVDANQGAAGVDGQTLESFGERLGPNLYRLWNRMSSGSYMPSPVRRVVIAKADGGQRPLGIPTVTDRIAQEVVRLYLEPLMEPVFHPDSYGYRPGRSAIDAIRTARQRCWRHDWVLDMDIKGFFDTIDHELLLRAVRHHTDCRWVLLYIERWLKSPVMMEDGSLVPQECGTPQGGVISPLLANLFLHYAFDKWMDRENPHVPFERYADDIICHCRTEGEAHRLWRQVEDRLAGCGLTLHPQKTKIVYCKDTNRKGSFPTVAFDFLGYRFHPRLAIWRGGLFGVSYLPAASPKALKAFRRRVRNWGLQRRSDKGLIDPARMFNRQIEGWIGYFRCFYKSALYPTLRLIDAHLARWVMRKYKRFKQRPRQARLWLARLVKSTPGLFAHWSFLYANG</sequence>
<dbReference type="CDD" id="cd01651">
    <property type="entry name" value="RT_G2_intron"/>
    <property type="match status" value="1"/>
</dbReference>
<comment type="caution">
    <text evidence="11">The sequence shown here is derived from an EMBL/GenBank/DDBJ whole genome shotgun (WGS) entry which is preliminary data.</text>
</comment>
<name>A0ABT4ZBK2_9RHOB</name>
<dbReference type="InterPro" id="IPR000477">
    <property type="entry name" value="RT_dom"/>
</dbReference>
<dbReference type="RefSeq" id="WP_271887453.1">
    <property type="nucleotide sequence ID" value="NZ_JAQBIE010000002.1"/>
</dbReference>
<keyword evidence="4" id="KW-0479">Metal-binding</keyword>
<evidence type="ECO:0000256" key="9">
    <source>
        <dbReference type="ARBA" id="ARBA00048173"/>
    </source>
</evidence>
<dbReference type="NCBIfam" id="TIGR04416">
    <property type="entry name" value="group_II_RT_mat"/>
    <property type="match status" value="1"/>
</dbReference>
<evidence type="ECO:0000256" key="6">
    <source>
        <dbReference type="ARBA" id="ARBA00022918"/>
    </source>
</evidence>
<dbReference type="PANTHER" id="PTHR34047:SF3">
    <property type="entry name" value="BLR2052 PROTEIN"/>
    <property type="match status" value="1"/>
</dbReference>
<evidence type="ECO:0000313" key="11">
    <source>
        <dbReference type="EMBL" id="MDB6176318.1"/>
    </source>
</evidence>
<organism evidence="11 12">
    <name type="scientific">Paracoccus onchidii</name>
    <dbReference type="NCBI Taxonomy" id="3017813"/>
    <lineage>
        <taxon>Bacteria</taxon>
        <taxon>Pseudomonadati</taxon>
        <taxon>Pseudomonadota</taxon>
        <taxon>Alphaproteobacteria</taxon>
        <taxon>Rhodobacterales</taxon>
        <taxon>Paracoccaceae</taxon>
        <taxon>Paracoccus</taxon>
    </lineage>
</organism>
<dbReference type="PRINTS" id="PR00866">
    <property type="entry name" value="RNADNAPOLMS"/>
</dbReference>
<feature type="domain" description="Reverse transcriptase" evidence="10">
    <location>
        <begin position="49"/>
        <end position="288"/>
    </location>
</feature>
<comment type="catalytic activity">
    <reaction evidence="9">
        <text>DNA(n) + a 2'-deoxyribonucleoside 5'-triphosphate = DNA(n+1) + diphosphate</text>
        <dbReference type="Rhea" id="RHEA:22508"/>
        <dbReference type="Rhea" id="RHEA-COMP:17339"/>
        <dbReference type="Rhea" id="RHEA-COMP:17340"/>
        <dbReference type="ChEBI" id="CHEBI:33019"/>
        <dbReference type="ChEBI" id="CHEBI:61560"/>
        <dbReference type="ChEBI" id="CHEBI:173112"/>
        <dbReference type="EC" id="2.7.7.49"/>
    </reaction>
</comment>
<dbReference type="Pfam" id="PF00078">
    <property type="entry name" value="RVT_1"/>
    <property type="match status" value="1"/>
</dbReference>
<dbReference type="PROSITE" id="PS50878">
    <property type="entry name" value="RT_POL"/>
    <property type="match status" value="1"/>
</dbReference>
<evidence type="ECO:0000256" key="7">
    <source>
        <dbReference type="ARBA" id="ARBA00023118"/>
    </source>
</evidence>
<dbReference type="Proteomes" id="UP001165641">
    <property type="component" value="Unassembled WGS sequence"/>
</dbReference>
<evidence type="ECO:0000256" key="8">
    <source>
        <dbReference type="ARBA" id="ARBA00034120"/>
    </source>
</evidence>
<reference evidence="11" key="1">
    <citation type="submission" date="2022-12" db="EMBL/GenBank/DDBJ databases">
        <title>Paracoccus onchidii sp. nov., isolated from a marine invertebrate from the South China Sea.</title>
        <authorList>
            <person name="Xu S."/>
            <person name="Liu Z."/>
            <person name="Xu Y."/>
        </authorList>
    </citation>
    <scope>NUCLEOTIDE SEQUENCE</scope>
    <source>
        <strain evidence="11">Z330</strain>
    </source>
</reference>
<evidence type="ECO:0000259" key="10">
    <source>
        <dbReference type="PROSITE" id="PS50878"/>
    </source>
</evidence>
<keyword evidence="2 11" id="KW-0808">Transferase</keyword>
<evidence type="ECO:0000313" key="12">
    <source>
        <dbReference type="Proteomes" id="UP001165641"/>
    </source>
</evidence>
<dbReference type="PANTHER" id="PTHR34047">
    <property type="entry name" value="NUCLEAR INTRON MATURASE 1, MITOCHONDRIAL-RELATED"/>
    <property type="match status" value="1"/>
</dbReference>
<proteinExistence type="inferred from homology"/>
<dbReference type="InterPro" id="IPR043502">
    <property type="entry name" value="DNA/RNA_pol_sf"/>
</dbReference>
<evidence type="ECO:0000256" key="3">
    <source>
        <dbReference type="ARBA" id="ARBA00022695"/>
    </source>
</evidence>
<protein>
    <recommendedName>
        <fullName evidence="1">RNA-directed DNA polymerase</fullName>
        <ecNumber evidence="1">2.7.7.49</ecNumber>
    </recommendedName>
</protein>
<evidence type="ECO:0000256" key="2">
    <source>
        <dbReference type="ARBA" id="ARBA00022679"/>
    </source>
</evidence>
<dbReference type="InterPro" id="IPR030931">
    <property type="entry name" value="Group_II_RT_mat"/>
</dbReference>
<dbReference type="Pfam" id="PF08388">
    <property type="entry name" value="GIIM"/>
    <property type="match status" value="1"/>
</dbReference>
<keyword evidence="3 11" id="KW-0548">Nucleotidyltransferase</keyword>
<dbReference type="InterPro" id="IPR043128">
    <property type="entry name" value="Rev_trsase/Diguanyl_cyclase"/>
</dbReference>
<keyword evidence="6 11" id="KW-0695">RNA-directed DNA polymerase</keyword>
<keyword evidence="12" id="KW-1185">Reference proteome</keyword>
<evidence type="ECO:0000256" key="5">
    <source>
        <dbReference type="ARBA" id="ARBA00022842"/>
    </source>
</evidence>
<evidence type="ECO:0000256" key="4">
    <source>
        <dbReference type="ARBA" id="ARBA00022723"/>
    </source>
</evidence>
<dbReference type="InterPro" id="IPR013597">
    <property type="entry name" value="Mat_intron_G2"/>
</dbReference>
<gene>
    <name evidence="11" type="primary">ltrA</name>
    <name evidence="11" type="ORF">PAF17_02225</name>
</gene>
<dbReference type="SUPFAM" id="SSF56672">
    <property type="entry name" value="DNA/RNA polymerases"/>
    <property type="match status" value="1"/>
</dbReference>
<comment type="similarity">
    <text evidence="8">Belongs to the bacterial reverse transcriptase family.</text>
</comment>
<dbReference type="EMBL" id="JAQBIE010000002">
    <property type="protein sequence ID" value="MDB6176318.1"/>
    <property type="molecule type" value="Genomic_DNA"/>
</dbReference>